<protein>
    <submittedName>
        <fullName evidence="1">Uncharacterized protein</fullName>
    </submittedName>
</protein>
<gene>
    <name evidence="2" type="ORF">MM415A02647_0004</name>
    <name evidence="1" type="ORF">MM415B01042_0015</name>
</gene>
<organism evidence="1">
    <name type="scientific">viral metagenome</name>
    <dbReference type="NCBI Taxonomy" id="1070528"/>
    <lineage>
        <taxon>unclassified sequences</taxon>
        <taxon>metagenomes</taxon>
        <taxon>organismal metagenomes</taxon>
    </lineage>
</organism>
<evidence type="ECO:0000313" key="1">
    <source>
        <dbReference type="EMBL" id="QJA60840.1"/>
    </source>
</evidence>
<dbReference type="EMBL" id="MT141422">
    <property type="protein sequence ID" value="QJA60840.1"/>
    <property type="molecule type" value="Genomic_DNA"/>
</dbReference>
<name>A0A6M3ITL9_9ZZZZ</name>
<dbReference type="EMBL" id="MT141970">
    <property type="protein sequence ID" value="QJA72676.1"/>
    <property type="molecule type" value="Genomic_DNA"/>
</dbReference>
<sequence>MLILENIKKDKGKEPYEMSQEEYLDRIIENRPSTPSRPSNYKYMVDKIKKGHKEKVQQAISEGKITSHPNYPKLSKKDPTKVIGKWYPGDRIKFKNSGGGDFFGEITKVYGDTDTVDIQADGAKNSVEAPVGRIISLERGGRLRERIPPYKAPEI</sequence>
<accession>A0A6M3ITL9</accession>
<evidence type="ECO:0000313" key="2">
    <source>
        <dbReference type="EMBL" id="QJA72676.1"/>
    </source>
</evidence>
<dbReference type="AlphaFoldDB" id="A0A6M3ITL9"/>
<reference evidence="1" key="1">
    <citation type="submission" date="2020-03" db="EMBL/GenBank/DDBJ databases">
        <title>The deep terrestrial virosphere.</title>
        <authorList>
            <person name="Holmfeldt K."/>
            <person name="Nilsson E."/>
            <person name="Simone D."/>
            <person name="Lopez-Fernandez M."/>
            <person name="Wu X."/>
            <person name="de Brujin I."/>
            <person name="Lundin D."/>
            <person name="Andersson A."/>
            <person name="Bertilsson S."/>
            <person name="Dopson M."/>
        </authorList>
    </citation>
    <scope>NUCLEOTIDE SEQUENCE</scope>
    <source>
        <strain evidence="2">MM415A02647</strain>
        <strain evidence="1">MM415B01042</strain>
    </source>
</reference>
<proteinExistence type="predicted"/>